<dbReference type="InterPro" id="IPR011008">
    <property type="entry name" value="Dimeric_a/b-barrel"/>
</dbReference>
<evidence type="ECO:0000259" key="2">
    <source>
        <dbReference type="Pfam" id="PF03795"/>
    </source>
</evidence>
<dbReference type="Pfam" id="PF03795">
    <property type="entry name" value="YCII"/>
    <property type="match status" value="1"/>
</dbReference>
<evidence type="ECO:0000313" key="3">
    <source>
        <dbReference type="EMBL" id="MBK1881037.1"/>
    </source>
</evidence>
<accession>A0A934S7B5</accession>
<gene>
    <name evidence="3" type="ORF">JIN85_01345</name>
</gene>
<protein>
    <recommendedName>
        <fullName evidence="2">YCII-related domain-containing protein</fullName>
    </recommendedName>
</protein>
<evidence type="ECO:0000313" key="4">
    <source>
        <dbReference type="Proteomes" id="UP000603141"/>
    </source>
</evidence>
<dbReference type="RefSeq" id="WP_200266842.1">
    <property type="nucleotide sequence ID" value="NZ_JAENIJ010000002.1"/>
</dbReference>
<sequence length="130" mass="14369">MSEPEPKSDYLLLFRNTAWHRDLSAEEIQKVMTDWMAWFDGLVADGRCLGGQSLEPGGLVLSGANRSITDGAYAESKEAVAGYFMLRVKDIEEAREIAANCPGLPYGSIVEVRKLMDRCTASKLAENPNR</sequence>
<dbReference type="AlphaFoldDB" id="A0A934S7B5"/>
<feature type="domain" description="YCII-related" evidence="2">
    <location>
        <begin position="21"/>
        <end position="112"/>
    </location>
</feature>
<evidence type="ECO:0000256" key="1">
    <source>
        <dbReference type="ARBA" id="ARBA00007689"/>
    </source>
</evidence>
<name>A0A934S7B5_9BACT</name>
<proteinExistence type="inferred from homology"/>
<dbReference type="EMBL" id="JAENIJ010000002">
    <property type="protein sequence ID" value="MBK1881037.1"/>
    <property type="molecule type" value="Genomic_DNA"/>
</dbReference>
<dbReference type="PANTHER" id="PTHR35174">
    <property type="entry name" value="BLL7171 PROTEIN-RELATED"/>
    <property type="match status" value="1"/>
</dbReference>
<comment type="caution">
    <text evidence="3">The sequence shown here is derived from an EMBL/GenBank/DDBJ whole genome shotgun (WGS) entry which is preliminary data.</text>
</comment>
<dbReference type="InterPro" id="IPR005545">
    <property type="entry name" value="YCII"/>
</dbReference>
<dbReference type="Gene3D" id="3.30.70.1060">
    <property type="entry name" value="Dimeric alpha+beta barrel"/>
    <property type="match status" value="1"/>
</dbReference>
<organism evidence="3 4">
    <name type="scientific">Luteolibacter pohnpeiensis</name>
    <dbReference type="NCBI Taxonomy" id="454153"/>
    <lineage>
        <taxon>Bacteria</taxon>
        <taxon>Pseudomonadati</taxon>
        <taxon>Verrucomicrobiota</taxon>
        <taxon>Verrucomicrobiia</taxon>
        <taxon>Verrucomicrobiales</taxon>
        <taxon>Verrucomicrobiaceae</taxon>
        <taxon>Luteolibacter</taxon>
    </lineage>
</organism>
<dbReference type="SUPFAM" id="SSF54909">
    <property type="entry name" value="Dimeric alpha+beta barrel"/>
    <property type="match status" value="1"/>
</dbReference>
<keyword evidence="4" id="KW-1185">Reference proteome</keyword>
<dbReference type="Proteomes" id="UP000603141">
    <property type="component" value="Unassembled WGS sequence"/>
</dbReference>
<comment type="similarity">
    <text evidence="1">Belongs to the YciI family.</text>
</comment>
<reference evidence="3" key="1">
    <citation type="submission" date="2021-01" db="EMBL/GenBank/DDBJ databases">
        <title>Modified the classification status of verrucomicrobia.</title>
        <authorList>
            <person name="Feng X."/>
        </authorList>
    </citation>
    <scope>NUCLEOTIDE SEQUENCE</scope>
    <source>
        <strain evidence="3">KCTC 22041</strain>
    </source>
</reference>